<dbReference type="InterPro" id="IPR005805">
    <property type="entry name" value="Rieske_Fe-S_prot_C"/>
</dbReference>
<evidence type="ECO:0000256" key="5">
    <source>
        <dbReference type="ARBA" id="ARBA00012951"/>
    </source>
</evidence>
<dbReference type="KEGG" id="cnan:A2G96_11780"/>
<organism evidence="23 24">
    <name type="scientific">Cupriavidus nantongensis</name>
    <dbReference type="NCBI Taxonomy" id="1796606"/>
    <lineage>
        <taxon>Bacteria</taxon>
        <taxon>Pseudomonadati</taxon>
        <taxon>Pseudomonadota</taxon>
        <taxon>Betaproteobacteria</taxon>
        <taxon>Burkholderiales</taxon>
        <taxon>Burkholderiaceae</taxon>
        <taxon>Cupriavidus</taxon>
    </lineage>
</organism>
<dbReference type="PANTHER" id="PTHR10134">
    <property type="entry name" value="CYTOCHROME B-C1 COMPLEX SUBUNIT RIESKE, MITOCHONDRIAL"/>
    <property type="match status" value="1"/>
</dbReference>
<evidence type="ECO:0000256" key="10">
    <source>
        <dbReference type="ARBA" id="ARBA00022714"/>
    </source>
</evidence>
<evidence type="ECO:0000256" key="9">
    <source>
        <dbReference type="ARBA" id="ARBA00022692"/>
    </source>
</evidence>
<evidence type="ECO:0000256" key="2">
    <source>
        <dbReference type="ARBA" id="ARBA00004162"/>
    </source>
</evidence>
<keyword evidence="12" id="KW-1278">Translocase</keyword>
<dbReference type="AlphaFoldDB" id="A0A142JJV3"/>
<keyword evidence="15" id="KW-0408">Iron</keyword>
<keyword evidence="18" id="KW-1015">Disulfide bond</keyword>
<dbReference type="Proteomes" id="UP000075238">
    <property type="component" value="Chromosome 1"/>
</dbReference>
<comment type="subunit">
    <text evidence="4 21">The main subunits of complex b-c1 are: cytochrome b, cytochrome c1 and the Rieske protein.</text>
</comment>
<comment type="catalytic activity">
    <reaction evidence="19 20">
        <text>a quinol + 2 Fe(III)-[cytochrome c](out) = a quinone + 2 Fe(II)-[cytochrome c](out) + 2 H(+)(out)</text>
        <dbReference type="Rhea" id="RHEA:11484"/>
        <dbReference type="Rhea" id="RHEA-COMP:10350"/>
        <dbReference type="Rhea" id="RHEA-COMP:14399"/>
        <dbReference type="ChEBI" id="CHEBI:15378"/>
        <dbReference type="ChEBI" id="CHEBI:24646"/>
        <dbReference type="ChEBI" id="CHEBI:29033"/>
        <dbReference type="ChEBI" id="CHEBI:29034"/>
        <dbReference type="ChEBI" id="CHEBI:132124"/>
        <dbReference type="EC" id="7.1.1.8"/>
    </reaction>
</comment>
<dbReference type="Pfam" id="PF00355">
    <property type="entry name" value="Rieske"/>
    <property type="match status" value="1"/>
</dbReference>
<keyword evidence="7 20" id="KW-0813">Transport</keyword>
<reference evidence="23 24" key="1">
    <citation type="submission" date="2016-03" db="EMBL/GenBank/DDBJ databases">
        <title>Complete genome sequence of a novel chlorpyrifos degrading bacterium, Cupriavidus nantongensis sp. X1.</title>
        <authorList>
            <person name="Fang L."/>
        </authorList>
    </citation>
    <scope>NUCLEOTIDE SEQUENCE [LARGE SCALE GENOMIC DNA]</scope>
    <source>
        <strain evidence="23 24">X1</strain>
    </source>
</reference>
<name>A0A142JJV3_9BURK</name>
<evidence type="ECO:0000256" key="21">
    <source>
        <dbReference type="RuleBase" id="RU004497"/>
    </source>
</evidence>
<dbReference type="STRING" id="1796606.A2G96_11780"/>
<dbReference type="NCBIfam" id="TIGR01416">
    <property type="entry name" value="Rieske_proteo"/>
    <property type="match status" value="1"/>
</dbReference>
<dbReference type="PROSITE" id="PS51296">
    <property type="entry name" value="RIESKE"/>
    <property type="match status" value="1"/>
</dbReference>
<dbReference type="EMBL" id="CP014844">
    <property type="protein sequence ID" value="AMR78365.1"/>
    <property type="molecule type" value="Genomic_DNA"/>
</dbReference>
<evidence type="ECO:0000313" key="24">
    <source>
        <dbReference type="Proteomes" id="UP000075238"/>
    </source>
</evidence>
<dbReference type="RefSeq" id="WP_062799377.1">
    <property type="nucleotide sequence ID" value="NZ_CP014844.1"/>
</dbReference>
<dbReference type="GO" id="GO:0005886">
    <property type="term" value="C:plasma membrane"/>
    <property type="evidence" value="ECO:0007669"/>
    <property type="project" value="UniProtKB-SubCell"/>
</dbReference>
<evidence type="ECO:0000256" key="8">
    <source>
        <dbReference type="ARBA" id="ARBA00022475"/>
    </source>
</evidence>
<keyword evidence="9 20" id="KW-0812">Transmembrane</keyword>
<keyword evidence="16" id="KW-0411">Iron-sulfur</keyword>
<feature type="transmembrane region" description="Helical" evidence="20">
    <location>
        <begin position="16"/>
        <end position="38"/>
    </location>
</feature>
<dbReference type="CDD" id="cd03470">
    <property type="entry name" value="Rieske_cytochrome_bc1"/>
    <property type="match status" value="1"/>
</dbReference>
<evidence type="ECO:0000256" key="6">
    <source>
        <dbReference type="ARBA" id="ARBA00019816"/>
    </source>
</evidence>
<evidence type="ECO:0000256" key="15">
    <source>
        <dbReference type="ARBA" id="ARBA00023004"/>
    </source>
</evidence>
<keyword evidence="24" id="KW-1185">Reference proteome</keyword>
<evidence type="ECO:0000256" key="4">
    <source>
        <dbReference type="ARBA" id="ARBA00011649"/>
    </source>
</evidence>
<dbReference type="InterPro" id="IPR019470">
    <property type="entry name" value="Ubiq_cytC_Rdtase_Fe-S_su_TAT"/>
</dbReference>
<evidence type="ECO:0000256" key="14">
    <source>
        <dbReference type="ARBA" id="ARBA00022989"/>
    </source>
</evidence>
<proteinExistence type="inferred from homology"/>
<feature type="domain" description="Rieske" evidence="22">
    <location>
        <begin position="90"/>
        <end position="192"/>
    </location>
</feature>
<comment type="similarity">
    <text evidence="3">Belongs to the Rieske iron-sulfur protein family.</text>
</comment>
<dbReference type="GO" id="GO:0008121">
    <property type="term" value="F:quinol-cytochrome-c reductase activity"/>
    <property type="evidence" value="ECO:0007669"/>
    <property type="project" value="UniProtKB-EC"/>
</dbReference>
<evidence type="ECO:0000256" key="11">
    <source>
        <dbReference type="ARBA" id="ARBA00022723"/>
    </source>
</evidence>
<keyword evidence="11" id="KW-0479">Metal-binding</keyword>
<keyword evidence="14 20" id="KW-1133">Transmembrane helix</keyword>
<dbReference type="InterPro" id="IPR017941">
    <property type="entry name" value="Rieske_2Fe-2S"/>
</dbReference>
<dbReference type="PRINTS" id="PR00162">
    <property type="entry name" value="RIESKE"/>
</dbReference>
<comment type="function">
    <text evidence="1">Component of the ubiquinol-cytochrome c reductase complex (complex III or cytochrome b-c1 complex), which is a respiratory chain that generates an electrochemical potential coupled to ATP synthesis.</text>
</comment>
<dbReference type="Gene3D" id="1.20.5.510">
    <property type="entry name" value="Single helix bin"/>
    <property type="match status" value="1"/>
</dbReference>
<dbReference type="GO" id="GO:0046872">
    <property type="term" value="F:metal ion binding"/>
    <property type="evidence" value="ECO:0007669"/>
    <property type="project" value="UniProtKB-KW"/>
</dbReference>
<keyword evidence="13 20" id="KW-0249">Electron transport</keyword>
<evidence type="ECO:0000256" key="18">
    <source>
        <dbReference type="ARBA" id="ARBA00023157"/>
    </source>
</evidence>
<evidence type="ECO:0000256" key="19">
    <source>
        <dbReference type="ARBA" id="ARBA00029351"/>
    </source>
</evidence>
<comment type="miscellaneous">
    <text evidence="20">The Rieske protein is a high potential 2Fe-2S protein.</text>
</comment>
<dbReference type="SUPFAM" id="SSF50022">
    <property type="entry name" value="ISP domain"/>
    <property type="match status" value="1"/>
</dbReference>
<dbReference type="InterPro" id="IPR006317">
    <property type="entry name" value="Ubiquinol_cyt_c_Rdtase_Fe-S-su"/>
</dbReference>
<keyword evidence="10" id="KW-0001">2Fe-2S</keyword>
<dbReference type="Pfam" id="PF10399">
    <property type="entry name" value="UCR_Fe-S_N"/>
    <property type="match status" value="1"/>
</dbReference>
<dbReference type="GeneID" id="70691488"/>
<gene>
    <name evidence="23" type="ORF">A2G96_11780</name>
</gene>
<dbReference type="InterPro" id="IPR014349">
    <property type="entry name" value="Rieske_Fe-S_prot"/>
</dbReference>
<comment type="cofactor">
    <cofactor evidence="20">
        <name>[2Fe-2S] cluster</name>
        <dbReference type="ChEBI" id="CHEBI:190135"/>
    </cofactor>
    <text evidence="20">Binds 1 [2Fe-2S] cluster per subunit.</text>
</comment>
<evidence type="ECO:0000256" key="1">
    <source>
        <dbReference type="ARBA" id="ARBA00002444"/>
    </source>
</evidence>
<dbReference type="PROSITE" id="PS51318">
    <property type="entry name" value="TAT"/>
    <property type="match status" value="1"/>
</dbReference>
<comment type="subcellular location">
    <subcellularLocation>
        <location evidence="2">Cell membrane</location>
        <topology evidence="2">Single-pass membrane protein</topology>
    </subcellularLocation>
</comment>
<evidence type="ECO:0000256" key="16">
    <source>
        <dbReference type="ARBA" id="ARBA00023014"/>
    </source>
</evidence>
<keyword evidence="8" id="KW-1003">Cell membrane</keyword>
<evidence type="ECO:0000256" key="17">
    <source>
        <dbReference type="ARBA" id="ARBA00023136"/>
    </source>
</evidence>
<dbReference type="GO" id="GO:0051537">
    <property type="term" value="F:2 iron, 2 sulfur cluster binding"/>
    <property type="evidence" value="ECO:0007669"/>
    <property type="project" value="UniProtKB-KW"/>
</dbReference>
<dbReference type="EC" id="7.1.1.8" evidence="5 20"/>
<dbReference type="InterPro" id="IPR006311">
    <property type="entry name" value="TAT_signal"/>
</dbReference>
<evidence type="ECO:0000313" key="23">
    <source>
        <dbReference type="EMBL" id="AMR78365.1"/>
    </source>
</evidence>
<dbReference type="InterPro" id="IPR036922">
    <property type="entry name" value="Rieske_2Fe-2S_sf"/>
</dbReference>
<keyword evidence="17 20" id="KW-0472">Membrane</keyword>
<evidence type="ECO:0000256" key="12">
    <source>
        <dbReference type="ARBA" id="ARBA00022967"/>
    </source>
</evidence>
<protein>
    <recommendedName>
        <fullName evidence="6 20">Ubiquinol-cytochrome c reductase iron-sulfur subunit</fullName>
        <ecNumber evidence="5 20">7.1.1.8</ecNumber>
    </recommendedName>
</protein>
<evidence type="ECO:0000259" key="22">
    <source>
        <dbReference type="PROSITE" id="PS51296"/>
    </source>
</evidence>
<evidence type="ECO:0000256" key="7">
    <source>
        <dbReference type="ARBA" id="ARBA00022448"/>
    </source>
</evidence>
<dbReference type="OrthoDB" id="9767869at2"/>
<evidence type="ECO:0000256" key="13">
    <source>
        <dbReference type="ARBA" id="ARBA00022982"/>
    </source>
</evidence>
<dbReference type="Gene3D" id="2.102.10.10">
    <property type="entry name" value="Rieske [2Fe-2S] iron-sulphur domain"/>
    <property type="match status" value="1"/>
</dbReference>
<accession>A0A142JJV3</accession>
<evidence type="ECO:0000256" key="20">
    <source>
        <dbReference type="RuleBase" id="RU004494"/>
    </source>
</evidence>
<sequence>MNNPTADTQSARQRRLLLLATGAMGGVGLVGAMVPFVASMAPSDAARSRGAPVDVRLGAVEPGGLVTVAWRGKPVWILHRTRDMLARLGRHDRLLSDPLSQKDQQPAYASNATRSLRPDFFVAVGICTHLGCVPTYRPDVGAADLGDDWPGGFFCPCHGSKFDLAGRVFRNVPAPLNLEIPPHAYQGETRLVIGQDRNGTG</sequence>
<evidence type="ECO:0000256" key="3">
    <source>
        <dbReference type="ARBA" id="ARBA00010651"/>
    </source>
</evidence>